<keyword evidence="5" id="KW-0998">Cell outer membrane</keyword>
<accession>A0A502KST6</accession>
<dbReference type="OrthoDB" id="5731040at2"/>
<protein>
    <submittedName>
        <fullName evidence="7">MipA/OmpV family protein</fullName>
    </submittedName>
</protein>
<evidence type="ECO:0000256" key="3">
    <source>
        <dbReference type="ARBA" id="ARBA00022729"/>
    </source>
</evidence>
<evidence type="ECO:0000313" key="8">
    <source>
        <dbReference type="Proteomes" id="UP000315303"/>
    </source>
</evidence>
<comment type="similarity">
    <text evidence="2">Belongs to the MipA/OmpV family.</text>
</comment>
<dbReference type="EMBL" id="SAWY01000021">
    <property type="protein sequence ID" value="TPH14566.1"/>
    <property type="molecule type" value="Genomic_DNA"/>
</dbReference>
<evidence type="ECO:0000256" key="1">
    <source>
        <dbReference type="ARBA" id="ARBA00004442"/>
    </source>
</evidence>
<reference evidence="7 8" key="1">
    <citation type="submission" date="2019-01" db="EMBL/GenBank/DDBJ databases">
        <title>Litorilituus lipolytica sp. nov., isolated from intertidal sand of the Yellow Sea in China.</title>
        <authorList>
            <person name="Liu A."/>
        </authorList>
    </citation>
    <scope>NUCLEOTIDE SEQUENCE [LARGE SCALE GENOMIC DNA]</scope>
    <source>
        <strain evidence="7 8">RZ04</strain>
    </source>
</reference>
<comment type="subcellular location">
    <subcellularLocation>
        <location evidence="1">Cell outer membrane</location>
    </subcellularLocation>
</comment>
<dbReference type="GO" id="GO:0009279">
    <property type="term" value="C:cell outer membrane"/>
    <property type="evidence" value="ECO:0007669"/>
    <property type="project" value="UniProtKB-SubCell"/>
</dbReference>
<keyword evidence="4" id="KW-0472">Membrane</keyword>
<evidence type="ECO:0000256" key="2">
    <source>
        <dbReference type="ARBA" id="ARBA00005722"/>
    </source>
</evidence>
<dbReference type="PANTHER" id="PTHR38776">
    <property type="entry name" value="MLTA-INTERACTING PROTEIN-RELATED"/>
    <property type="match status" value="1"/>
</dbReference>
<keyword evidence="8" id="KW-1185">Reference proteome</keyword>
<dbReference type="Proteomes" id="UP000315303">
    <property type="component" value="Unassembled WGS sequence"/>
</dbReference>
<dbReference type="SUPFAM" id="SSF56935">
    <property type="entry name" value="Porins"/>
    <property type="match status" value="1"/>
</dbReference>
<organism evidence="7 8">
    <name type="scientific">Litorilituus lipolyticus</name>
    <dbReference type="NCBI Taxonomy" id="2491017"/>
    <lineage>
        <taxon>Bacteria</taxon>
        <taxon>Pseudomonadati</taxon>
        <taxon>Pseudomonadota</taxon>
        <taxon>Gammaproteobacteria</taxon>
        <taxon>Alteromonadales</taxon>
        <taxon>Colwelliaceae</taxon>
        <taxon>Litorilituus</taxon>
    </lineage>
</organism>
<evidence type="ECO:0000256" key="4">
    <source>
        <dbReference type="ARBA" id="ARBA00023136"/>
    </source>
</evidence>
<dbReference type="Pfam" id="PF06629">
    <property type="entry name" value="MipA"/>
    <property type="match status" value="1"/>
</dbReference>
<evidence type="ECO:0000256" key="5">
    <source>
        <dbReference type="ARBA" id="ARBA00023237"/>
    </source>
</evidence>
<dbReference type="RefSeq" id="WP_140603435.1">
    <property type="nucleotide sequence ID" value="NZ_SAWY01000021.1"/>
</dbReference>
<name>A0A502KST6_9GAMM</name>
<comment type="caution">
    <text evidence="7">The sequence shown here is derived from an EMBL/GenBank/DDBJ whole genome shotgun (WGS) entry which is preliminary data.</text>
</comment>
<gene>
    <name evidence="7" type="ORF">EPA86_10700</name>
</gene>
<feature type="signal peptide" evidence="6">
    <location>
        <begin position="1"/>
        <end position="23"/>
    </location>
</feature>
<keyword evidence="3 6" id="KW-0732">Signal</keyword>
<feature type="chain" id="PRO_5021215747" evidence="6">
    <location>
        <begin position="24"/>
        <end position="280"/>
    </location>
</feature>
<evidence type="ECO:0000313" key="7">
    <source>
        <dbReference type="EMBL" id="TPH14566.1"/>
    </source>
</evidence>
<evidence type="ECO:0000256" key="6">
    <source>
        <dbReference type="SAM" id="SignalP"/>
    </source>
</evidence>
<dbReference type="Gene3D" id="2.40.160.20">
    <property type="match status" value="1"/>
</dbReference>
<dbReference type="AlphaFoldDB" id="A0A502KST6"/>
<sequence length="280" mass="32113">MFQKFYCFLFIALISLYVHSVHACDSDCVKEDSWAAGIAVGFGKYSNPLHDGKDRNVSVLPSFYYYGEKFYIENTEVGYVLEENADWMLTLKGKFNNDGLYFNESKFDSIIISDMLGPGWFEEPDESVSVDEVDRKYSYMAGLGANYFLNENFMLTAGAYHDITGVHYGYSLSTSAQYFLQRNNWQWQAGVGIEYKNSDLTNYYYGLRPEDGTSYVDFNVKSTINFSASATASYRLNDNFFLTASYYYEWLDSNMTISPIVEDTHTQFFFLGITAQYGSN</sequence>
<dbReference type="InterPro" id="IPR010583">
    <property type="entry name" value="MipA"/>
</dbReference>
<proteinExistence type="inferred from homology"/>
<dbReference type="PANTHER" id="PTHR38776:SF1">
    <property type="entry name" value="MLTA-INTERACTING PROTEIN-RELATED"/>
    <property type="match status" value="1"/>
</dbReference>